<keyword evidence="3 6" id="KW-0812">Transmembrane</keyword>
<accession>A0A7J8BK34</accession>
<dbReference type="Pfam" id="PF01554">
    <property type="entry name" value="MatE"/>
    <property type="match status" value="2"/>
</dbReference>
<feature type="transmembrane region" description="Helical" evidence="6">
    <location>
        <begin position="403"/>
        <end position="424"/>
    </location>
</feature>
<dbReference type="Proteomes" id="UP000550707">
    <property type="component" value="Unassembled WGS sequence"/>
</dbReference>
<keyword evidence="8" id="KW-1185">Reference proteome</keyword>
<feature type="transmembrane region" description="Helical" evidence="6">
    <location>
        <begin position="111"/>
        <end position="132"/>
    </location>
</feature>
<comment type="similarity">
    <text evidence="2 6">Belongs to the multi antimicrobial extrusion (MATE) (TC 2.A.66.1) family.</text>
</comment>
<comment type="subcellular location">
    <subcellularLocation>
        <location evidence="1">Membrane</location>
        <topology evidence="1">Multi-pass membrane protein</topology>
    </subcellularLocation>
</comment>
<evidence type="ECO:0000256" key="1">
    <source>
        <dbReference type="ARBA" id="ARBA00004141"/>
    </source>
</evidence>
<feature type="transmembrane region" description="Helical" evidence="6">
    <location>
        <begin position="573"/>
        <end position="593"/>
    </location>
</feature>
<keyword evidence="4 6" id="KW-1133">Transmembrane helix</keyword>
<sequence length="596" mass="64164">MDRLQDTVSLDRGGRCPALHKLVPVGFRAEAWKLFVLSGPLFLFQVLSFMIYVVSSVFCGHLGKAELASVTLSVAFVNVCGVSVGFGFSSACDTLMSQSFGSPNKKHVGVILQRGVLMLLLCCFPCWALFLNTQQILLLFGQDPHVSRLTQEYVLILMPALPAIFLYSLLAKYLQNQPLPNPYVCPRLPTPRPYPPTARPASFHLFQGIIWPQVLSGTVGNCVNALANYVLVSVLSLGVRGSAYANTASQFVQTGVLFLHIVLKRLHQETWAGWSVQCLQDWGPFFSLAVPSMLMLCIEWWAYEIGSFLMGLLSMVDLSAQAVIYEVATVIYMIPMGLSISVCVRVGTALGAADTVQAKRSAISGVLCTVGTSLVIGTLLSLLKNKLGYIFTNDEEVIALVDKVLTIYTVFQLFEALCCVYGGVLRGTGRQAFGATVNAIMYYVIGLPLGIVLAFVVRMRIVGLWLGMLACALLAAVAFAAYTARMNWELAAEEAEKCAGLAPQSTECPVGTAPRPGPEKAVASSVATGSSPGVTLTTYSRPECHLDLFRTPEATLSAPSSRLSGRQLAIRRGAALGVASATLTAGLVIRVLTSRH</sequence>
<feature type="transmembrane region" description="Helical" evidence="6">
    <location>
        <begin position="153"/>
        <end position="174"/>
    </location>
</feature>
<evidence type="ECO:0000313" key="7">
    <source>
        <dbReference type="EMBL" id="KAF6398841.1"/>
    </source>
</evidence>
<dbReference type="CDD" id="cd13132">
    <property type="entry name" value="MATE_eukaryotic"/>
    <property type="match status" value="1"/>
</dbReference>
<feature type="transmembrane region" description="Helical" evidence="6">
    <location>
        <begin position="462"/>
        <end position="482"/>
    </location>
</feature>
<organism evidence="7 8">
    <name type="scientific">Molossus molossus</name>
    <name type="common">Pallas' mastiff bat</name>
    <name type="synonym">Vespertilio molossus</name>
    <dbReference type="NCBI Taxonomy" id="27622"/>
    <lineage>
        <taxon>Eukaryota</taxon>
        <taxon>Metazoa</taxon>
        <taxon>Chordata</taxon>
        <taxon>Craniata</taxon>
        <taxon>Vertebrata</taxon>
        <taxon>Euteleostomi</taxon>
        <taxon>Mammalia</taxon>
        <taxon>Eutheria</taxon>
        <taxon>Laurasiatheria</taxon>
        <taxon>Chiroptera</taxon>
        <taxon>Yangochiroptera</taxon>
        <taxon>Molossidae</taxon>
        <taxon>Molossus</taxon>
    </lineage>
</organism>
<dbReference type="PANTHER" id="PTHR11206">
    <property type="entry name" value="MULTIDRUG RESISTANCE PROTEIN"/>
    <property type="match status" value="1"/>
</dbReference>
<evidence type="ECO:0000256" key="5">
    <source>
        <dbReference type="ARBA" id="ARBA00023136"/>
    </source>
</evidence>
<feature type="transmembrane region" description="Helical" evidence="6">
    <location>
        <begin position="34"/>
        <end position="55"/>
    </location>
</feature>
<name>A0A7J8BK34_MOLMO</name>
<reference evidence="7 8" key="1">
    <citation type="journal article" date="2020" name="Nature">
        <title>Six reference-quality genomes reveal evolution of bat adaptations.</title>
        <authorList>
            <person name="Jebb D."/>
            <person name="Huang Z."/>
            <person name="Pippel M."/>
            <person name="Hughes G.M."/>
            <person name="Lavrichenko K."/>
            <person name="Devanna P."/>
            <person name="Winkler S."/>
            <person name="Jermiin L.S."/>
            <person name="Skirmuntt E.C."/>
            <person name="Katzourakis A."/>
            <person name="Burkitt-Gray L."/>
            <person name="Ray D.A."/>
            <person name="Sullivan K.A.M."/>
            <person name="Roscito J.G."/>
            <person name="Kirilenko B.M."/>
            <person name="Davalos L.M."/>
            <person name="Corthals A.P."/>
            <person name="Power M.L."/>
            <person name="Jones G."/>
            <person name="Ransome R.D."/>
            <person name="Dechmann D.K.N."/>
            <person name="Locatelli A.G."/>
            <person name="Puechmaille S.J."/>
            <person name="Fedrigo O."/>
            <person name="Jarvis E.D."/>
            <person name="Hiller M."/>
            <person name="Vernes S.C."/>
            <person name="Myers E.W."/>
            <person name="Teeling E.C."/>
        </authorList>
    </citation>
    <scope>NUCLEOTIDE SEQUENCE [LARGE SCALE GENOMIC DNA]</scope>
    <source>
        <strain evidence="7">MMolMol1</strain>
        <tissue evidence="7">Muscle</tissue>
    </source>
</reference>
<comment type="caution">
    <text evidence="7">The sequence shown here is derived from an EMBL/GenBank/DDBJ whole genome shotgun (WGS) entry which is preliminary data.</text>
</comment>
<keyword evidence="5 6" id="KW-0472">Membrane</keyword>
<protein>
    <recommendedName>
        <fullName evidence="6">Multidrug and toxin extrusion protein</fullName>
    </recommendedName>
</protein>
<evidence type="ECO:0000256" key="6">
    <source>
        <dbReference type="RuleBase" id="RU004914"/>
    </source>
</evidence>
<dbReference type="FunCoup" id="A0A7J8BK34">
    <property type="interactions" value="143"/>
</dbReference>
<dbReference type="GO" id="GO:0016020">
    <property type="term" value="C:membrane"/>
    <property type="evidence" value="ECO:0007669"/>
    <property type="project" value="UniProtKB-SubCell"/>
</dbReference>
<dbReference type="GO" id="GO:1990961">
    <property type="term" value="P:xenobiotic detoxification by transmembrane export across the plasma membrane"/>
    <property type="evidence" value="ECO:0007669"/>
    <property type="project" value="InterPro"/>
</dbReference>
<dbReference type="NCBIfam" id="TIGR00797">
    <property type="entry name" value="matE"/>
    <property type="match status" value="1"/>
</dbReference>
<dbReference type="InterPro" id="IPR002528">
    <property type="entry name" value="MATE_fam"/>
</dbReference>
<feature type="transmembrane region" description="Helical" evidence="6">
    <location>
        <begin position="284"/>
        <end position="303"/>
    </location>
</feature>
<dbReference type="GO" id="GO:0042910">
    <property type="term" value="F:xenobiotic transmembrane transporter activity"/>
    <property type="evidence" value="ECO:0007669"/>
    <property type="project" value="InterPro"/>
</dbReference>
<feature type="transmembrane region" description="Helical" evidence="6">
    <location>
        <begin position="243"/>
        <end position="263"/>
    </location>
</feature>
<feature type="transmembrane region" description="Helical" evidence="6">
    <location>
        <begin position="362"/>
        <end position="383"/>
    </location>
</feature>
<feature type="transmembrane region" description="Helical" evidence="6">
    <location>
        <begin position="67"/>
        <end position="91"/>
    </location>
</feature>
<proteinExistence type="inferred from homology"/>
<evidence type="ECO:0000256" key="2">
    <source>
        <dbReference type="ARBA" id="ARBA00010199"/>
    </source>
</evidence>
<dbReference type="AlphaFoldDB" id="A0A7J8BK34"/>
<dbReference type="InterPro" id="IPR045069">
    <property type="entry name" value="MATE_euk"/>
</dbReference>
<evidence type="ECO:0000313" key="8">
    <source>
        <dbReference type="Proteomes" id="UP000550707"/>
    </source>
</evidence>
<evidence type="ECO:0000256" key="4">
    <source>
        <dbReference type="ARBA" id="ARBA00022989"/>
    </source>
</evidence>
<dbReference type="EMBL" id="JACASF010000027">
    <property type="protein sequence ID" value="KAF6398841.1"/>
    <property type="molecule type" value="Genomic_DNA"/>
</dbReference>
<evidence type="ECO:0000256" key="3">
    <source>
        <dbReference type="ARBA" id="ARBA00022692"/>
    </source>
</evidence>
<dbReference type="InParanoid" id="A0A7J8BK34"/>
<feature type="transmembrane region" description="Helical" evidence="6">
    <location>
        <begin position="436"/>
        <end position="456"/>
    </location>
</feature>
<dbReference type="GO" id="GO:0015297">
    <property type="term" value="F:antiporter activity"/>
    <property type="evidence" value="ECO:0007669"/>
    <property type="project" value="InterPro"/>
</dbReference>
<gene>
    <name evidence="7" type="ORF">HJG59_016843</name>
</gene>
<feature type="transmembrane region" description="Helical" evidence="6">
    <location>
        <begin position="323"/>
        <end position="350"/>
    </location>
</feature>